<sequence length="148" mass="16293">MASVAFAQAPETTEYQDWMGICAEVQGQQRCEIQQTLNMENEQGNTRLLRATVSKLENQLILQLLLPLGLDLRPGIVMQVDEGAEFTAPFLTCIQEGCLVAVPLDDARLSAMRAGQVAKVGFRPFNTDQTLVVEMSLMGFTRASQSVK</sequence>
<dbReference type="Pfam" id="PF06776">
    <property type="entry name" value="IalB"/>
    <property type="match status" value="1"/>
</dbReference>
<evidence type="ECO:0000313" key="1">
    <source>
        <dbReference type="EMBL" id="KDE39355.1"/>
    </source>
</evidence>
<comment type="caution">
    <text evidence="1">The sequence shown here is derived from an EMBL/GenBank/DDBJ whole genome shotgun (WGS) entry which is preliminary data.</text>
</comment>
<keyword evidence="2" id="KW-1185">Reference proteome</keyword>
<proteinExistence type="predicted"/>
<protein>
    <submittedName>
        <fullName evidence="1">Invasion associated family protein</fullName>
    </submittedName>
</protein>
<accession>A0A063Y2F7</accession>
<dbReference type="InterPro" id="IPR038696">
    <property type="entry name" value="IalB_sf"/>
</dbReference>
<organism evidence="1 2">
    <name type="scientific">Nitrincola lacisaponensis</name>
    <dbReference type="NCBI Taxonomy" id="267850"/>
    <lineage>
        <taxon>Bacteria</taxon>
        <taxon>Pseudomonadati</taxon>
        <taxon>Pseudomonadota</taxon>
        <taxon>Gammaproteobacteria</taxon>
        <taxon>Oceanospirillales</taxon>
        <taxon>Oceanospirillaceae</taxon>
        <taxon>Nitrincola</taxon>
    </lineage>
</organism>
<reference evidence="1 2" key="1">
    <citation type="journal article" date="2005" name="Int. J. Syst. Evol. Microbiol.">
        <title>Nitrincola lacisaponensis gen. nov., sp. nov., a novel alkaliphilic bacterium isolated from an alkaline, saline lake.</title>
        <authorList>
            <person name="Dimitriu P.A."/>
            <person name="Shukla S.K."/>
            <person name="Conradt J."/>
            <person name="Marquez M.C."/>
            <person name="Ventosa A."/>
            <person name="Maglia A."/>
            <person name="Peyton B.M."/>
            <person name="Pinkart H.C."/>
            <person name="Mormile M.R."/>
        </authorList>
    </citation>
    <scope>NUCLEOTIDE SEQUENCE [LARGE SCALE GENOMIC DNA]</scope>
    <source>
        <strain evidence="1 2">4CA</strain>
    </source>
</reference>
<dbReference type="Gene3D" id="2.60.40.1880">
    <property type="entry name" value="Invasion associated locus B (IalB) protein"/>
    <property type="match status" value="1"/>
</dbReference>
<name>A0A063Y2F7_9GAMM</name>
<evidence type="ECO:0000313" key="2">
    <source>
        <dbReference type="Proteomes" id="UP000027318"/>
    </source>
</evidence>
<dbReference type="Proteomes" id="UP000027318">
    <property type="component" value="Unassembled WGS sequence"/>
</dbReference>
<gene>
    <name evidence="1" type="ORF">ADINL_2484</name>
</gene>
<dbReference type="EMBL" id="JMSZ01000032">
    <property type="protein sequence ID" value="KDE39355.1"/>
    <property type="molecule type" value="Genomic_DNA"/>
</dbReference>
<dbReference type="RefSeq" id="WP_051632782.1">
    <property type="nucleotide sequence ID" value="NZ_JBKBNO010000002.1"/>
</dbReference>
<dbReference type="AlphaFoldDB" id="A0A063Y2F7"/>
<dbReference type="InterPro" id="IPR010642">
    <property type="entry name" value="Invasion_prot_B"/>
</dbReference>
<dbReference type="STRING" id="267850.ADINL_2484"/>